<dbReference type="InterPro" id="IPR018727">
    <property type="entry name" value="DUF2267"/>
</dbReference>
<evidence type="ECO:0000313" key="1">
    <source>
        <dbReference type="EMBL" id="RKN32414.1"/>
    </source>
</evidence>
<dbReference type="InterPro" id="IPR038282">
    <property type="entry name" value="DUF2267_sf"/>
</dbReference>
<proteinExistence type="predicted"/>
<dbReference type="AlphaFoldDB" id="A0A3A9YDP1"/>
<dbReference type="Pfam" id="PF10025">
    <property type="entry name" value="DUF2267"/>
    <property type="match status" value="1"/>
</dbReference>
<dbReference type="Gene3D" id="1.10.490.110">
    <property type="entry name" value="Uncharacterized conserved protein DUF2267"/>
    <property type="match status" value="1"/>
</dbReference>
<evidence type="ECO:0000313" key="2">
    <source>
        <dbReference type="Proteomes" id="UP000275865"/>
    </source>
</evidence>
<name>A0A3A9YDP1_9ACTN</name>
<sequence length="156" mass="16798">MTVRARNWRFEGDPAGEGTRVEYQDFINAVATRAKVSTDQAATITATTLETLADRISAGQAEDLAYQLPDKLADHLRGPRGREQATSFGLEEFVRRVADRPNIDRALAGPGVAAVLTTLREAVTRDEFQNAAAQLSKDFWQVIEPVGAGGGQPSGA</sequence>
<protein>
    <submittedName>
        <fullName evidence="1">DUF2267 domain-containing protein</fullName>
    </submittedName>
</protein>
<organism evidence="1 2">
    <name type="scientific">Micromonospora musae</name>
    <dbReference type="NCBI Taxonomy" id="1894970"/>
    <lineage>
        <taxon>Bacteria</taxon>
        <taxon>Bacillati</taxon>
        <taxon>Actinomycetota</taxon>
        <taxon>Actinomycetes</taxon>
        <taxon>Micromonosporales</taxon>
        <taxon>Micromonosporaceae</taxon>
        <taxon>Micromonospora</taxon>
    </lineage>
</organism>
<dbReference type="EMBL" id="RAZT01000006">
    <property type="protein sequence ID" value="RKN32414.1"/>
    <property type="molecule type" value="Genomic_DNA"/>
</dbReference>
<gene>
    <name evidence="1" type="ORF">D7044_14350</name>
</gene>
<comment type="caution">
    <text evidence="1">The sequence shown here is derived from an EMBL/GenBank/DDBJ whole genome shotgun (WGS) entry which is preliminary data.</text>
</comment>
<reference evidence="1 2" key="1">
    <citation type="submission" date="2018-09" db="EMBL/GenBank/DDBJ databases">
        <title>Micromonospora sp. nov. MS1-9, isolated from a root of Musa sp.</title>
        <authorList>
            <person name="Kuncharoen N."/>
            <person name="Kudo T."/>
            <person name="Ohkuma M."/>
            <person name="Yuki M."/>
            <person name="Tanasupawat S."/>
        </authorList>
    </citation>
    <scope>NUCLEOTIDE SEQUENCE [LARGE SCALE GENOMIC DNA]</scope>
    <source>
        <strain evidence="1 2">MS1-9</strain>
    </source>
</reference>
<dbReference type="Proteomes" id="UP000275865">
    <property type="component" value="Unassembled WGS sequence"/>
</dbReference>
<accession>A0A3A9YDP1</accession>